<dbReference type="Pfam" id="PF05724">
    <property type="entry name" value="TPMT"/>
    <property type="match status" value="1"/>
</dbReference>
<dbReference type="Proteomes" id="UP001143543">
    <property type="component" value="Unassembled WGS sequence"/>
</dbReference>
<evidence type="ECO:0000256" key="2">
    <source>
        <dbReference type="ARBA" id="ARBA00022603"/>
    </source>
</evidence>
<keyword evidence="3" id="KW-0808">Transferase</keyword>
<dbReference type="GO" id="GO:0008168">
    <property type="term" value="F:methyltransferase activity"/>
    <property type="evidence" value="ECO:0007669"/>
    <property type="project" value="UniProtKB-KW"/>
</dbReference>
<dbReference type="CDD" id="cd02440">
    <property type="entry name" value="AdoMet_MTases"/>
    <property type="match status" value="1"/>
</dbReference>
<dbReference type="InterPro" id="IPR008854">
    <property type="entry name" value="TPMT"/>
</dbReference>
<organism evidence="5 6">
    <name type="scientific">Neptunitalea lumnitzerae</name>
    <dbReference type="NCBI Taxonomy" id="2965509"/>
    <lineage>
        <taxon>Bacteria</taxon>
        <taxon>Pseudomonadati</taxon>
        <taxon>Bacteroidota</taxon>
        <taxon>Flavobacteriia</taxon>
        <taxon>Flavobacteriales</taxon>
        <taxon>Flavobacteriaceae</taxon>
        <taxon>Neptunitalea</taxon>
    </lineage>
</organism>
<evidence type="ECO:0000256" key="4">
    <source>
        <dbReference type="ARBA" id="ARBA00022691"/>
    </source>
</evidence>
<evidence type="ECO:0000256" key="3">
    <source>
        <dbReference type="ARBA" id="ARBA00022679"/>
    </source>
</evidence>
<keyword evidence="6" id="KW-1185">Reference proteome</keyword>
<dbReference type="GO" id="GO:0032259">
    <property type="term" value="P:methylation"/>
    <property type="evidence" value="ECO:0007669"/>
    <property type="project" value="UniProtKB-KW"/>
</dbReference>
<accession>A0ABQ5MM36</accession>
<keyword evidence="1" id="KW-0597">Phosphoprotein</keyword>
<proteinExistence type="predicted"/>
<evidence type="ECO:0000313" key="5">
    <source>
        <dbReference type="EMBL" id="GLB50481.1"/>
    </source>
</evidence>
<dbReference type="PANTHER" id="PTHR32183:SF6">
    <property type="entry name" value="CYSTEINE SULFINATE DESULFINASE_CYSTEINE DESULFURASE AND RELATED ENZYMES"/>
    <property type="match status" value="1"/>
</dbReference>
<comment type="caution">
    <text evidence="5">The sequence shown here is derived from an EMBL/GenBank/DDBJ whole genome shotgun (WGS) entry which is preliminary data.</text>
</comment>
<evidence type="ECO:0000256" key="1">
    <source>
        <dbReference type="ARBA" id="ARBA00022553"/>
    </source>
</evidence>
<dbReference type="SUPFAM" id="SSF53335">
    <property type="entry name" value="S-adenosyl-L-methionine-dependent methyltransferases"/>
    <property type="match status" value="1"/>
</dbReference>
<dbReference type="Gene3D" id="3.40.50.150">
    <property type="entry name" value="Vaccinia Virus protein VP39"/>
    <property type="match status" value="1"/>
</dbReference>
<keyword evidence="4" id="KW-0949">S-adenosyl-L-methionine</keyword>
<sequence length="192" mass="22190">MTQDFWSKKYQNKQTGWDVGYPIPALTNYIDQLKNKSLKILIPGCGNGYEAAYLHKEGFTNVYIADITEEPLTNFKNQNPTFPKNHILHIDFFNLQLKFDLILEHTFFCALPPTKRTEYVNKMHHLLNPEATLAGLLFSFPLSEEGPPFGGNKELYVSYLSPLFNIKTMELCYNSIKPRTGRELFFIAKTKK</sequence>
<name>A0ABQ5MM36_9FLAO</name>
<dbReference type="PANTHER" id="PTHR32183">
    <property type="match status" value="1"/>
</dbReference>
<gene>
    <name evidence="5" type="primary">tpm</name>
    <name evidence="5" type="ORF">Y10_28490</name>
</gene>
<keyword evidence="2 5" id="KW-0489">Methyltransferase</keyword>
<dbReference type="RefSeq" id="WP_281766108.1">
    <property type="nucleotide sequence ID" value="NZ_BRVO01000003.1"/>
</dbReference>
<dbReference type="EMBL" id="BRVO01000003">
    <property type="protein sequence ID" value="GLB50481.1"/>
    <property type="molecule type" value="Genomic_DNA"/>
</dbReference>
<evidence type="ECO:0000313" key="6">
    <source>
        <dbReference type="Proteomes" id="UP001143543"/>
    </source>
</evidence>
<dbReference type="InterPro" id="IPR029063">
    <property type="entry name" value="SAM-dependent_MTases_sf"/>
</dbReference>
<dbReference type="PROSITE" id="PS51585">
    <property type="entry name" value="SAM_MT_TPMT"/>
    <property type="match status" value="1"/>
</dbReference>
<protein>
    <submittedName>
        <fullName evidence="5">SAM-dependent methyltransferase</fullName>
    </submittedName>
</protein>
<reference evidence="5" key="1">
    <citation type="submission" date="2022-07" db="EMBL/GenBank/DDBJ databases">
        <title>Taxonomy of Novel Oxalotrophic and Methylotrophic Bacteria.</title>
        <authorList>
            <person name="Sahin N."/>
            <person name="Tani A."/>
        </authorList>
    </citation>
    <scope>NUCLEOTIDE SEQUENCE</scope>
    <source>
        <strain evidence="5">Y10</strain>
    </source>
</reference>